<dbReference type="GO" id="GO:0000981">
    <property type="term" value="F:DNA-binding transcription factor activity, RNA polymerase II-specific"/>
    <property type="evidence" value="ECO:0007669"/>
    <property type="project" value="InterPro"/>
</dbReference>
<dbReference type="CDD" id="cd00067">
    <property type="entry name" value="GAL4"/>
    <property type="match status" value="1"/>
</dbReference>
<dbReference type="OrthoDB" id="4064873at2759"/>
<name>A0A9P8VJW7_9PEZI</name>
<keyword evidence="4" id="KW-0539">Nucleus</keyword>
<feature type="compositionally biased region" description="Acidic residues" evidence="5">
    <location>
        <begin position="129"/>
        <end position="141"/>
    </location>
</feature>
<dbReference type="Proteomes" id="UP000770015">
    <property type="component" value="Unassembled WGS sequence"/>
</dbReference>
<dbReference type="AlphaFoldDB" id="A0A9P8VJW7"/>
<dbReference type="CDD" id="cd12148">
    <property type="entry name" value="fungal_TF_MHR"/>
    <property type="match status" value="1"/>
</dbReference>
<evidence type="ECO:0000256" key="2">
    <source>
        <dbReference type="ARBA" id="ARBA00023015"/>
    </source>
</evidence>
<dbReference type="EMBL" id="JAGSXJ010000003">
    <property type="protein sequence ID" value="KAH6694068.1"/>
    <property type="molecule type" value="Genomic_DNA"/>
</dbReference>
<dbReference type="InterPro" id="IPR036864">
    <property type="entry name" value="Zn2-C6_fun-type_DNA-bd_sf"/>
</dbReference>
<dbReference type="Pfam" id="PF04082">
    <property type="entry name" value="Fungal_trans"/>
    <property type="match status" value="1"/>
</dbReference>
<keyword evidence="8" id="KW-1185">Reference proteome</keyword>
<dbReference type="SMART" id="SM00066">
    <property type="entry name" value="GAL4"/>
    <property type="match status" value="1"/>
</dbReference>
<feature type="region of interest" description="Disordered" evidence="5">
    <location>
        <begin position="805"/>
        <end position="824"/>
    </location>
</feature>
<dbReference type="InterPro" id="IPR001138">
    <property type="entry name" value="Zn2Cys6_DnaBD"/>
</dbReference>
<sequence>MTRPKVPADKRIRTAQACETCKRRKQKCNGHLPCSTCTKRNLDCEYVPTSAGGNGSGNGREFDDTPSVPATKRRLIDPSMSTKPPKVSPLLPIALPAVQPLPAPMNSSTRRHSVVEKSRVSLESKLSEEPEGELDVPDQDYEPYSRNSTVSGPDEETQLLQSTRMLQDPTGRLLYVGDSASLAYLQLIRIIVQARTGTNTFTEDPSRHKILEATTETLPHFKPQILPDKETAHCLIDAFFTHTHGLVEVVNRRDFDLLVEACYAKPLHAQSSFLCLLYLVFAIGTVMGTPMPGTREEEVFNEIRSQTGREEHFFRTAKFLGDPVSGFEDADFWSVQALSLMAIYMLAVSKRNAAYAYFGMAVRSAFALGLHRVHENHSIFSSDDVKLRRNLWRSLFVLDRFLAASLGRPAAISEDECSEHALFVFEKDENGNLVRIPDPSSGLGAAVESCRIIGKILKKIYARRRISLRLAKEIAEHCETWTSQLPASLDLLRIPIEPYDVSASVAALHVSLLYAHSVVLLTRPFFICLLSKVHNERSGHKLRDPRWHNRMAKYCEACFLASNHTILLVHRAYEGRYLPRRNPFVTYFLFAACLIVLSNEFGSVYANPMYNQSIQASIEIIRYCSETDIQAERLLYIIRTFCDAVTSVRSAGEPAAHPMPGSGLKEPLASFFSPASRKTSFTHSASVKAMTARGVIPAPGTIMTGGGTMYMPHGAGASPASSGAVSSGGVDATDSLGGHDGELDFESFWGNMGRGPAPLIVSNTPGGSMQPLPQSSPTLLPSVTMKSSITMGYPHSGPNGVGGHYQGGAAGPPFFAPGQYPRRE</sequence>
<dbReference type="GO" id="GO:0008270">
    <property type="term" value="F:zinc ion binding"/>
    <property type="evidence" value="ECO:0007669"/>
    <property type="project" value="InterPro"/>
</dbReference>
<reference evidence="7" key="1">
    <citation type="journal article" date="2021" name="Nat. Commun.">
        <title>Genetic determinants of endophytism in the Arabidopsis root mycobiome.</title>
        <authorList>
            <person name="Mesny F."/>
            <person name="Miyauchi S."/>
            <person name="Thiergart T."/>
            <person name="Pickel B."/>
            <person name="Atanasova L."/>
            <person name="Karlsson M."/>
            <person name="Huettel B."/>
            <person name="Barry K.W."/>
            <person name="Haridas S."/>
            <person name="Chen C."/>
            <person name="Bauer D."/>
            <person name="Andreopoulos W."/>
            <person name="Pangilinan J."/>
            <person name="LaButti K."/>
            <person name="Riley R."/>
            <person name="Lipzen A."/>
            <person name="Clum A."/>
            <person name="Drula E."/>
            <person name="Henrissat B."/>
            <person name="Kohler A."/>
            <person name="Grigoriev I.V."/>
            <person name="Martin F.M."/>
            <person name="Hacquard S."/>
        </authorList>
    </citation>
    <scope>NUCLEOTIDE SEQUENCE</scope>
    <source>
        <strain evidence="7">MPI-SDFR-AT-0117</strain>
    </source>
</reference>
<proteinExistence type="predicted"/>
<evidence type="ECO:0000259" key="6">
    <source>
        <dbReference type="PROSITE" id="PS50048"/>
    </source>
</evidence>
<dbReference type="GO" id="GO:0006351">
    <property type="term" value="P:DNA-templated transcription"/>
    <property type="evidence" value="ECO:0007669"/>
    <property type="project" value="InterPro"/>
</dbReference>
<evidence type="ECO:0000256" key="5">
    <source>
        <dbReference type="SAM" id="MobiDB-lite"/>
    </source>
</evidence>
<keyword evidence="2" id="KW-0805">Transcription regulation</keyword>
<keyword evidence="3" id="KW-0804">Transcription</keyword>
<dbReference type="PROSITE" id="PS00463">
    <property type="entry name" value="ZN2_CY6_FUNGAL_1"/>
    <property type="match status" value="1"/>
</dbReference>
<evidence type="ECO:0000256" key="4">
    <source>
        <dbReference type="ARBA" id="ARBA00023242"/>
    </source>
</evidence>
<dbReference type="Gene3D" id="4.10.240.10">
    <property type="entry name" value="Zn(2)-C6 fungal-type DNA-binding domain"/>
    <property type="match status" value="1"/>
</dbReference>
<evidence type="ECO:0000313" key="8">
    <source>
        <dbReference type="Proteomes" id="UP000770015"/>
    </source>
</evidence>
<dbReference type="PANTHER" id="PTHR47424:SF9">
    <property type="entry name" value="TAH-2"/>
    <property type="match status" value="1"/>
</dbReference>
<accession>A0A9P8VJW7</accession>
<dbReference type="SMART" id="SM00906">
    <property type="entry name" value="Fungal_trans"/>
    <property type="match status" value="1"/>
</dbReference>
<gene>
    <name evidence="7" type="ORF">F5X68DRAFT_148540</name>
</gene>
<dbReference type="GO" id="GO:0005634">
    <property type="term" value="C:nucleus"/>
    <property type="evidence" value="ECO:0007669"/>
    <property type="project" value="TreeGrafter"/>
</dbReference>
<dbReference type="GO" id="GO:0000435">
    <property type="term" value="P:positive regulation of transcription from RNA polymerase II promoter by galactose"/>
    <property type="evidence" value="ECO:0007669"/>
    <property type="project" value="TreeGrafter"/>
</dbReference>
<dbReference type="Pfam" id="PF00172">
    <property type="entry name" value="Zn_clus"/>
    <property type="match status" value="1"/>
</dbReference>
<dbReference type="InterPro" id="IPR007219">
    <property type="entry name" value="XnlR_reg_dom"/>
</dbReference>
<comment type="caution">
    <text evidence="7">The sequence shown here is derived from an EMBL/GenBank/DDBJ whole genome shotgun (WGS) entry which is preliminary data.</text>
</comment>
<evidence type="ECO:0000313" key="7">
    <source>
        <dbReference type="EMBL" id="KAH6694068.1"/>
    </source>
</evidence>
<evidence type="ECO:0000256" key="1">
    <source>
        <dbReference type="ARBA" id="ARBA00022723"/>
    </source>
</evidence>
<feature type="compositionally biased region" description="Basic and acidic residues" evidence="5">
    <location>
        <begin position="113"/>
        <end position="128"/>
    </location>
</feature>
<evidence type="ECO:0000256" key="3">
    <source>
        <dbReference type="ARBA" id="ARBA00023163"/>
    </source>
</evidence>
<feature type="domain" description="Zn(2)-C6 fungal-type" evidence="6">
    <location>
        <begin position="17"/>
        <end position="46"/>
    </location>
</feature>
<feature type="region of interest" description="Disordered" evidence="5">
    <location>
        <begin position="100"/>
        <end position="154"/>
    </location>
</feature>
<dbReference type="PROSITE" id="PS50048">
    <property type="entry name" value="ZN2_CY6_FUNGAL_2"/>
    <property type="match status" value="1"/>
</dbReference>
<dbReference type="InterPro" id="IPR051127">
    <property type="entry name" value="Fungal_SecMet_Regulators"/>
</dbReference>
<protein>
    <submittedName>
        <fullName evidence="7">Fungal-specific transcription factor domain-containing protein</fullName>
    </submittedName>
</protein>
<keyword evidence="1" id="KW-0479">Metal-binding</keyword>
<dbReference type="PANTHER" id="PTHR47424">
    <property type="entry name" value="REGULATORY PROTEIN GAL4"/>
    <property type="match status" value="1"/>
</dbReference>
<feature type="region of interest" description="Disordered" evidence="5">
    <location>
        <begin position="49"/>
        <end position="70"/>
    </location>
</feature>
<feature type="compositionally biased region" description="Low complexity" evidence="5">
    <location>
        <begin position="811"/>
        <end position="824"/>
    </location>
</feature>
<dbReference type="SUPFAM" id="SSF57701">
    <property type="entry name" value="Zn2/Cys6 DNA-binding domain"/>
    <property type="match status" value="1"/>
</dbReference>
<dbReference type="GO" id="GO:0000978">
    <property type="term" value="F:RNA polymerase II cis-regulatory region sequence-specific DNA binding"/>
    <property type="evidence" value="ECO:0007669"/>
    <property type="project" value="TreeGrafter"/>
</dbReference>
<organism evidence="7 8">
    <name type="scientific">Plectosphaerella plurivora</name>
    <dbReference type="NCBI Taxonomy" id="936078"/>
    <lineage>
        <taxon>Eukaryota</taxon>
        <taxon>Fungi</taxon>
        <taxon>Dikarya</taxon>
        <taxon>Ascomycota</taxon>
        <taxon>Pezizomycotina</taxon>
        <taxon>Sordariomycetes</taxon>
        <taxon>Hypocreomycetidae</taxon>
        <taxon>Glomerellales</taxon>
        <taxon>Plectosphaerellaceae</taxon>
        <taxon>Plectosphaerella</taxon>
    </lineage>
</organism>